<dbReference type="EMBL" id="VSSQ01006453">
    <property type="protein sequence ID" value="MPM32741.1"/>
    <property type="molecule type" value="Genomic_DNA"/>
</dbReference>
<organism evidence="1">
    <name type="scientific">bioreactor metagenome</name>
    <dbReference type="NCBI Taxonomy" id="1076179"/>
    <lineage>
        <taxon>unclassified sequences</taxon>
        <taxon>metagenomes</taxon>
        <taxon>ecological metagenomes</taxon>
    </lineage>
</organism>
<protein>
    <submittedName>
        <fullName evidence="1">Uncharacterized protein</fullName>
    </submittedName>
</protein>
<comment type="caution">
    <text evidence="1">The sequence shown here is derived from an EMBL/GenBank/DDBJ whole genome shotgun (WGS) entry which is preliminary data.</text>
</comment>
<gene>
    <name evidence="1" type="ORF">SDC9_79306</name>
</gene>
<evidence type="ECO:0000313" key="1">
    <source>
        <dbReference type="EMBL" id="MPM32741.1"/>
    </source>
</evidence>
<dbReference type="AlphaFoldDB" id="A0A644YY24"/>
<name>A0A644YY24_9ZZZZ</name>
<proteinExistence type="predicted"/>
<reference evidence="1" key="1">
    <citation type="submission" date="2019-08" db="EMBL/GenBank/DDBJ databases">
        <authorList>
            <person name="Kucharzyk K."/>
            <person name="Murdoch R.W."/>
            <person name="Higgins S."/>
            <person name="Loffler F."/>
        </authorList>
    </citation>
    <scope>NUCLEOTIDE SEQUENCE</scope>
</reference>
<sequence>MTALGHCEQSQTGLADDDHIDRRGLAVKLQIGAAHGIGQGADDFRRIAGGIDGKFDLVALLRSGNLYPQRFRQPQLIAQMVHAVDQRRALGYAIEPELIGLDFDFPGDASGGGRLSEIFRRDDEIARPAAGAVVGFLFGFAEEAAMGAVGLEREKPLVNRFLTVAQSQRREIGGNLAPEGFVGMILEEEPAEIAEGKGHDFQLGFRFITPVGSDLGVDQSGRPALLMRRHGCDIAAVVAVAAEGEAESGADRVLAEGLIDPRQPVDVERGKQRVRPLPELEFVHPGRAVAPVGGHHAAETFEITHIADRIFRVVEEYRAVRAVLPDGIADAEQRLIPGVGFVDAHIGPVDAGRRAAAVEIPDLLIVEIHEAGDRFNDFSARFRNADEAIVVDAPAGKEADFAVLGIVGDEPFRMLLEHFTVFGGAPEPGVLGNLRIGQAFADGFVAGFHRFGAHPSAEDVAHIARSREIAPEVIAVAGAVMDHAFADQAVEKFGQPLTGVAPQPIPALRTQESQLAEPRRALDPGAELSDLRLRQISVEGGRQVAGSDRELRFHRGLLLFGIECEEAVAENPAGRRENGPFVAEAGDGDDAGADLDVAVVIAVAVVKHGQPLLRIFKNYHRAGVGGVVEGDFGSELMLQIVSGAPGFIESAFADMLRQHHFKRGIENAGRGGFGRNCQTAGEDVVIPAPGGGETQIGKFRIDGCHFDAAVFLNA</sequence>
<accession>A0A644YY24</accession>